<dbReference type="InterPro" id="IPR023849">
    <property type="entry name" value="TQXA_dom"/>
</dbReference>
<keyword evidence="2" id="KW-0472">Membrane</keyword>
<keyword evidence="2" id="KW-0812">Transmembrane</keyword>
<feature type="compositionally biased region" description="Polar residues" evidence="1">
    <location>
        <begin position="425"/>
        <end position="440"/>
    </location>
</feature>
<evidence type="ECO:0000313" key="5">
    <source>
        <dbReference type="EMBL" id="BBA97490.1"/>
    </source>
</evidence>
<feature type="chain" id="PRO_5038800967" description="Thioester domain-containing protein" evidence="3">
    <location>
        <begin position="29"/>
        <end position="477"/>
    </location>
</feature>
<feature type="compositionally biased region" description="Low complexity" evidence="1">
    <location>
        <begin position="207"/>
        <end position="220"/>
    </location>
</feature>
<keyword evidence="6" id="KW-1185">Reference proteome</keyword>
<dbReference type="Pfam" id="PF08341">
    <property type="entry name" value="TED"/>
    <property type="match status" value="1"/>
</dbReference>
<dbReference type="NCBIfam" id="TIGR01167">
    <property type="entry name" value="LPXTG_anchor"/>
    <property type="match status" value="1"/>
</dbReference>
<accession>A0A7U3VNB1</accession>
<proteinExistence type="predicted"/>
<dbReference type="EMBL" id="AP018365">
    <property type="protein sequence ID" value="BBA97490.1"/>
    <property type="molecule type" value="Genomic_DNA"/>
</dbReference>
<organism evidence="5 6">
    <name type="scientific">Actinacidiphila reveromycinica</name>
    <dbReference type="NCBI Taxonomy" id="659352"/>
    <lineage>
        <taxon>Bacteria</taxon>
        <taxon>Bacillati</taxon>
        <taxon>Actinomycetota</taxon>
        <taxon>Actinomycetes</taxon>
        <taxon>Kitasatosporales</taxon>
        <taxon>Streptomycetaceae</taxon>
        <taxon>Actinacidiphila</taxon>
    </lineage>
</organism>
<dbReference type="NCBIfam" id="TIGR03934">
    <property type="entry name" value="TQXA_dom"/>
    <property type="match status" value="1"/>
</dbReference>
<feature type="signal peptide" evidence="3">
    <location>
        <begin position="1"/>
        <end position="28"/>
    </location>
</feature>
<feature type="transmembrane region" description="Helical" evidence="2">
    <location>
        <begin position="448"/>
        <end position="467"/>
    </location>
</feature>
<dbReference type="Proteomes" id="UP000595703">
    <property type="component" value="Chromosome"/>
</dbReference>
<evidence type="ECO:0000256" key="2">
    <source>
        <dbReference type="SAM" id="Phobius"/>
    </source>
</evidence>
<reference evidence="5 6" key="3">
    <citation type="journal article" date="2011" name="Nat. Chem. Biol.">
        <title>Reveromycin A biosynthesis uses RevG and RevJ for stereospecific spiroacetal formation.</title>
        <authorList>
            <person name="Takahashi S."/>
            <person name="Toyoda A."/>
            <person name="Sekiyama Y."/>
            <person name="Takagi H."/>
            <person name="Nogawa T."/>
            <person name="Uramoto M."/>
            <person name="Suzuki R."/>
            <person name="Koshino H."/>
            <person name="Kumano T."/>
            <person name="Panthee S."/>
            <person name="Dairi T."/>
            <person name="Ishikawa J."/>
            <person name="Ikeda H."/>
            <person name="Sakaki Y."/>
            <person name="Osada H."/>
        </authorList>
    </citation>
    <scope>NUCLEOTIDE SEQUENCE [LARGE SCALE GENOMIC DNA]</scope>
    <source>
        <strain evidence="5 6">SN-593</strain>
    </source>
</reference>
<dbReference type="AlphaFoldDB" id="A0A7U3VNB1"/>
<feature type="domain" description="Thioester" evidence="4">
    <location>
        <begin position="96"/>
        <end position="203"/>
    </location>
</feature>
<evidence type="ECO:0000313" key="6">
    <source>
        <dbReference type="Proteomes" id="UP000595703"/>
    </source>
</evidence>
<sequence>MFNTYRRGAARLAAAGITAGLLAAGAFAGATTAGADSGSSGDGTATTTSGGATGKLGELVPGMYGSATVTDKSGKSAAELAGLFKLDLSDGTSVYTYCIDLYNGADTSGNAVYNEVPWSATSLTQAGRDKDVAGKITWILQHSFPTVSDLGALANTAGSGPLTKETAAAGTQVAIWRLSDDPKAAADDPAAEKLADYLDQSAQAVAEPSPSLELTPPSVSGKSGGKIGPVTAHTSATGAQAVLAADAPSGVKLVDADGNPVTTVSDGSQLYFDVPAGTKEGSTSVTVSATTSVPVGRAFAGTNSKTGGPSQTMILAGTSQSEITATATATWADQGPIPALSAQVNCSKSGVDVSATNKGDEAFTFTLEGKTYTIAPGASQTITVPVAEDQGYKIDITLPDKSVKTFKGVLDCKAATAPPTIPATNQPSPASSSTGNLAETGSSSSTPLIAGIAVALVVVGGGAVFFFRRNTRKNSAA</sequence>
<reference evidence="5 6" key="2">
    <citation type="journal article" date="2011" name="J. Antibiot.">
        <title>Furaquinocins I and J: novel polyketide isoprenoid hybrid compounds from Streptomyces reveromyceticus SN-593.</title>
        <authorList>
            <person name="Panthee S."/>
            <person name="Takahashi S."/>
            <person name="Takagi H."/>
            <person name="Nogawa T."/>
            <person name="Oowada E."/>
            <person name="Uramoto M."/>
            <person name="Osada H."/>
        </authorList>
    </citation>
    <scope>NUCLEOTIDE SEQUENCE [LARGE SCALE GENOMIC DNA]</scope>
    <source>
        <strain evidence="5 6">SN-593</strain>
    </source>
</reference>
<reference evidence="5 6" key="1">
    <citation type="journal article" date="2010" name="J. Bacteriol.">
        <title>Biochemical characterization of a novel indole prenyltransferase from Streptomyces sp. SN-593.</title>
        <authorList>
            <person name="Takahashi S."/>
            <person name="Takagi H."/>
            <person name="Toyoda A."/>
            <person name="Uramoto M."/>
            <person name="Nogawa T."/>
            <person name="Ueki M."/>
            <person name="Sakaki Y."/>
            <person name="Osada H."/>
        </authorList>
    </citation>
    <scope>NUCLEOTIDE SEQUENCE [LARGE SCALE GENOMIC DNA]</scope>
    <source>
        <strain evidence="5 6">SN-593</strain>
    </source>
</reference>
<keyword evidence="3" id="KW-0732">Signal</keyword>
<feature type="region of interest" description="Disordered" evidence="1">
    <location>
        <begin position="201"/>
        <end position="226"/>
    </location>
</feature>
<name>A0A7U3VNB1_9ACTN</name>
<evidence type="ECO:0000256" key="1">
    <source>
        <dbReference type="SAM" id="MobiDB-lite"/>
    </source>
</evidence>
<feature type="compositionally biased region" description="Low complexity" evidence="1">
    <location>
        <begin position="33"/>
        <end position="50"/>
    </location>
</feature>
<feature type="region of interest" description="Disordered" evidence="1">
    <location>
        <begin position="417"/>
        <end position="440"/>
    </location>
</feature>
<keyword evidence="2" id="KW-1133">Transmembrane helix</keyword>
<dbReference type="InterPro" id="IPR013552">
    <property type="entry name" value="Thioester_dom"/>
</dbReference>
<reference evidence="5 6" key="4">
    <citation type="journal article" date="2020" name="Sci. Rep.">
        <title>beta-carboline chemical signals induce reveromycin production through a LuxR family regulator in Streptomyces sp. SN-593.</title>
        <authorList>
            <person name="Panthee S."/>
            <person name="Kito N."/>
            <person name="Hayashi T."/>
            <person name="Shimizu T."/>
            <person name="Ishikawa J."/>
            <person name="Hamamoto H."/>
            <person name="Osada H."/>
            <person name="Takahashi S."/>
        </authorList>
    </citation>
    <scope>NUCLEOTIDE SEQUENCE [LARGE SCALE GENOMIC DNA]</scope>
    <source>
        <strain evidence="5 6">SN-593</strain>
    </source>
</reference>
<protein>
    <recommendedName>
        <fullName evidence="4">Thioester domain-containing protein</fullName>
    </recommendedName>
</protein>
<dbReference type="RefSeq" id="WP_202233775.1">
    <property type="nucleotide sequence ID" value="NZ_AP018365.1"/>
</dbReference>
<feature type="region of interest" description="Disordered" evidence="1">
    <location>
        <begin position="33"/>
        <end position="53"/>
    </location>
</feature>
<gene>
    <name evidence="5" type="ORF">RVR_3263</name>
</gene>
<dbReference type="NCBIfam" id="NF041528">
    <property type="entry name" value="strep_LAETG"/>
    <property type="match status" value="1"/>
</dbReference>
<dbReference type="KEGG" id="arev:RVR_3263"/>
<evidence type="ECO:0000259" key="4">
    <source>
        <dbReference type="Pfam" id="PF08341"/>
    </source>
</evidence>
<evidence type="ECO:0000256" key="3">
    <source>
        <dbReference type="SAM" id="SignalP"/>
    </source>
</evidence>